<dbReference type="AlphaFoldDB" id="A0ABD1GQZ4"/>
<name>A0ABD1GQZ4_SALDI</name>
<proteinExistence type="predicted"/>
<accession>A0ABD1GQZ4</accession>
<feature type="transmembrane region" description="Helical" evidence="1">
    <location>
        <begin position="80"/>
        <end position="103"/>
    </location>
</feature>
<evidence type="ECO:0000313" key="3">
    <source>
        <dbReference type="Proteomes" id="UP001567538"/>
    </source>
</evidence>
<gene>
    <name evidence="2" type="ORF">AAHA92_23133</name>
</gene>
<protein>
    <submittedName>
        <fullName evidence="2">ABC transporter C family member 15</fullName>
    </submittedName>
</protein>
<dbReference type="Proteomes" id="UP001567538">
    <property type="component" value="Unassembled WGS sequence"/>
</dbReference>
<sequence>MVVNERIISSITNLAFLQFEVAWPEMISPCHWEDTSIIMQLGFLAILLLSCIRNNLDYFSKIRKNPRDVEKYPIDGKYGLSYRISIFCSVLILITQVVMLLTWKHSQCGSEVSVLSSRMMQVISWTITLIVLYRIRSRKHLKFPWILRFWWTSSFLLFLVRVMIDAHCLVINHDQLGLQEYDDTINLAASACLLILSIRGKAAELLAQQRTTLLLPF</sequence>
<keyword evidence="1" id="KW-0472">Membrane</keyword>
<feature type="transmembrane region" description="Helical" evidence="1">
    <location>
        <begin position="145"/>
        <end position="164"/>
    </location>
</feature>
<keyword evidence="1" id="KW-1133">Transmembrane helix</keyword>
<evidence type="ECO:0000313" key="2">
    <source>
        <dbReference type="EMBL" id="KAL1546552.1"/>
    </source>
</evidence>
<organism evidence="2 3">
    <name type="scientific">Salvia divinorum</name>
    <name type="common">Maria pastora</name>
    <name type="synonym">Diviner's sage</name>
    <dbReference type="NCBI Taxonomy" id="28513"/>
    <lineage>
        <taxon>Eukaryota</taxon>
        <taxon>Viridiplantae</taxon>
        <taxon>Streptophyta</taxon>
        <taxon>Embryophyta</taxon>
        <taxon>Tracheophyta</taxon>
        <taxon>Spermatophyta</taxon>
        <taxon>Magnoliopsida</taxon>
        <taxon>eudicotyledons</taxon>
        <taxon>Gunneridae</taxon>
        <taxon>Pentapetalae</taxon>
        <taxon>asterids</taxon>
        <taxon>lamiids</taxon>
        <taxon>Lamiales</taxon>
        <taxon>Lamiaceae</taxon>
        <taxon>Nepetoideae</taxon>
        <taxon>Mentheae</taxon>
        <taxon>Salviinae</taxon>
        <taxon>Salvia</taxon>
        <taxon>Salvia subgen. Calosphace</taxon>
    </lineage>
</organism>
<evidence type="ECO:0000256" key="1">
    <source>
        <dbReference type="SAM" id="Phobius"/>
    </source>
</evidence>
<feature type="transmembrane region" description="Helical" evidence="1">
    <location>
        <begin position="37"/>
        <end position="59"/>
    </location>
</feature>
<dbReference type="EMBL" id="JBEAFC010000008">
    <property type="protein sequence ID" value="KAL1546552.1"/>
    <property type="molecule type" value="Genomic_DNA"/>
</dbReference>
<comment type="caution">
    <text evidence="2">The sequence shown here is derived from an EMBL/GenBank/DDBJ whole genome shotgun (WGS) entry which is preliminary data.</text>
</comment>
<feature type="transmembrane region" description="Helical" evidence="1">
    <location>
        <begin position="115"/>
        <end position="133"/>
    </location>
</feature>
<reference evidence="2 3" key="1">
    <citation type="submission" date="2024-06" db="EMBL/GenBank/DDBJ databases">
        <title>A chromosome level genome sequence of Diviner's sage (Salvia divinorum).</title>
        <authorList>
            <person name="Ford S.A."/>
            <person name="Ro D.-K."/>
            <person name="Ness R.W."/>
            <person name="Phillips M.A."/>
        </authorList>
    </citation>
    <scope>NUCLEOTIDE SEQUENCE [LARGE SCALE GENOMIC DNA]</scope>
    <source>
        <strain evidence="2">SAF-2024a</strain>
        <tissue evidence="2">Leaf</tissue>
    </source>
</reference>
<keyword evidence="3" id="KW-1185">Reference proteome</keyword>
<keyword evidence="1" id="KW-0812">Transmembrane</keyword>